<evidence type="ECO:0000313" key="3">
    <source>
        <dbReference type="EMBL" id="EFJ46772.1"/>
    </source>
</evidence>
<dbReference type="InParanoid" id="D8U0T8"/>
<dbReference type="InterPro" id="IPR043171">
    <property type="entry name" value="Ap4A_phos1/2-like"/>
</dbReference>
<dbReference type="SUPFAM" id="SSF49879">
    <property type="entry name" value="SMAD/FHA domain"/>
    <property type="match status" value="1"/>
</dbReference>
<dbReference type="Pfam" id="PF19327">
    <property type="entry name" value="Ap4A_phos_N"/>
    <property type="match status" value="1"/>
</dbReference>
<dbReference type="Pfam" id="PF09830">
    <property type="entry name" value="ATP_transf"/>
    <property type="match status" value="1"/>
</dbReference>
<dbReference type="Proteomes" id="UP000001058">
    <property type="component" value="Unassembled WGS sequence"/>
</dbReference>
<dbReference type="PANTHER" id="PTHR38420">
    <property type="entry name" value="AP-4-A PHOSPHORYLASE II"/>
    <property type="match status" value="1"/>
</dbReference>
<dbReference type="PROSITE" id="PS50006">
    <property type="entry name" value="FHA_DOMAIN"/>
    <property type="match status" value="1"/>
</dbReference>
<dbReference type="STRING" id="3068.D8U0T8"/>
<dbReference type="InterPro" id="IPR000253">
    <property type="entry name" value="FHA_dom"/>
</dbReference>
<dbReference type="EMBL" id="GL378349">
    <property type="protein sequence ID" value="EFJ46772.1"/>
    <property type="molecule type" value="Genomic_DNA"/>
</dbReference>
<proteinExistence type="predicted"/>
<dbReference type="Gene3D" id="3.30.428.70">
    <property type="match status" value="1"/>
</dbReference>
<dbReference type="InterPro" id="IPR009163">
    <property type="entry name" value="Ap4A_phos1/2"/>
</dbReference>
<dbReference type="GO" id="GO:0003877">
    <property type="term" value="F:ATP:ADP adenylyltransferase activity"/>
    <property type="evidence" value="ECO:0007669"/>
    <property type="project" value="InterPro"/>
</dbReference>
<feature type="domain" description="FHA" evidence="2">
    <location>
        <begin position="287"/>
        <end position="341"/>
    </location>
</feature>
<dbReference type="KEGG" id="vcn:VOLCADRAFT_92922"/>
<dbReference type="eggNOG" id="KOG2294">
    <property type="taxonomic scope" value="Eukaryota"/>
</dbReference>
<feature type="compositionally biased region" description="Basic residues" evidence="1">
    <location>
        <begin position="406"/>
        <end position="415"/>
    </location>
</feature>
<dbReference type="OrthoDB" id="10267950at2759"/>
<reference evidence="3 4" key="1">
    <citation type="journal article" date="2010" name="Science">
        <title>Genomic analysis of organismal complexity in the multicellular green alga Volvox carteri.</title>
        <authorList>
            <person name="Prochnik S.E."/>
            <person name="Umen J."/>
            <person name="Nedelcu A.M."/>
            <person name="Hallmann A."/>
            <person name="Miller S.M."/>
            <person name="Nishii I."/>
            <person name="Ferris P."/>
            <person name="Kuo A."/>
            <person name="Mitros T."/>
            <person name="Fritz-Laylin L.K."/>
            <person name="Hellsten U."/>
            <person name="Chapman J."/>
            <person name="Simakov O."/>
            <person name="Rensing S.A."/>
            <person name="Terry A."/>
            <person name="Pangilinan J."/>
            <person name="Kapitonov V."/>
            <person name="Jurka J."/>
            <person name="Salamov A."/>
            <person name="Shapiro H."/>
            <person name="Schmutz J."/>
            <person name="Grimwood J."/>
            <person name="Lindquist E."/>
            <person name="Lucas S."/>
            <person name="Grigoriev I.V."/>
            <person name="Schmitt R."/>
            <person name="Kirk D."/>
            <person name="Rokhsar D.S."/>
        </authorList>
    </citation>
    <scope>NUCLEOTIDE SEQUENCE [LARGE SCALE GENOMIC DNA]</scope>
    <source>
        <strain evidence="4">f. Nagariensis / Eve</strain>
    </source>
</reference>
<dbReference type="PANTHER" id="PTHR38420:SF1">
    <property type="entry name" value="PUTATIVE (AFU_ORTHOLOGUE AFUA_5G14690)-RELATED"/>
    <property type="match status" value="1"/>
</dbReference>
<dbReference type="Gene3D" id="2.60.200.20">
    <property type="match status" value="1"/>
</dbReference>
<dbReference type="SUPFAM" id="SSF54197">
    <property type="entry name" value="HIT-like"/>
    <property type="match status" value="1"/>
</dbReference>
<dbReference type="InterPro" id="IPR045759">
    <property type="entry name" value="Ap4A_phos1/2_N"/>
</dbReference>
<dbReference type="InterPro" id="IPR036265">
    <property type="entry name" value="HIT-like_sf"/>
</dbReference>
<protein>
    <recommendedName>
        <fullName evidence="2">FHA domain-containing protein</fullName>
    </recommendedName>
</protein>
<feature type="region of interest" description="Disordered" evidence="1">
    <location>
        <begin position="375"/>
        <end position="451"/>
    </location>
</feature>
<evidence type="ECO:0000313" key="4">
    <source>
        <dbReference type="Proteomes" id="UP000001058"/>
    </source>
</evidence>
<accession>D8U0T8</accession>
<dbReference type="GO" id="GO:0005524">
    <property type="term" value="F:ATP binding"/>
    <property type="evidence" value="ECO:0007669"/>
    <property type="project" value="InterPro"/>
</dbReference>
<dbReference type="Pfam" id="PF00498">
    <property type="entry name" value="FHA"/>
    <property type="match status" value="1"/>
</dbReference>
<organism evidence="4">
    <name type="scientific">Volvox carteri f. nagariensis</name>
    <dbReference type="NCBI Taxonomy" id="3068"/>
    <lineage>
        <taxon>Eukaryota</taxon>
        <taxon>Viridiplantae</taxon>
        <taxon>Chlorophyta</taxon>
        <taxon>core chlorophytes</taxon>
        <taxon>Chlorophyceae</taxon>
        <taxon>CS clade</taxon>
        <taxon>Chlamydomonadales</taxon>
        <taxon>Volvocaceae</taxon>
        <taxon>Volvox</taxon>
    </lineage>
</organism>
<evidence type="ECO:0000256" key="1">
    <source>
        <dbReference type="SAM" id="MobiDB-lite"/>
    </source>
</evidence>
<keyword evidence="4" id="KW-1185">Reference proteome</keyword>
<dbReference type="GeneID" id="9628478"/>
<evidence type="ECO:0000259" key="2">
    <source>
        <dbReference type="PROSITE" id="PS50006"/>
    </source>
</evidence>
<dbReference type="GO" id="GO:0009117">
    <property type="term" value="P:nucleotide metabolic process"/>
    <property type="evidence" value="ECO:0007669"/>
    <property type="project" value="InterPro"/>
</dbReference>
<dbReference type="InterPro" id="IPR019200">
    <property type="entry name" value="ATP_adenylylTrfase_C"/>
</dbReference>
<sequence>MIPARVLRCHGYYKRHIQVEVLRETSLDVSFLVRVAAALKVAGVGGPGGGWVGPGQPAWRNPFLPPEPELFVRHLGPEHSLVLNKFNVVHHHVLVITREFRSQAEPLYGSDLAATLDVVRAMPAGGVAFYNCGPNSGRSQPHKHMQAAEAAPLQPLELRRLPYRCYVALLPDRPTPQQLEVAFHTLLQTCFPGYNYEPSPLLQEGSTPRDAATAVAVAAGSVSYNVLLTSSWMMLVPRGRERCGPLALNSLAFAGPSIMPNDPRLARCGFAKLQGEGIEFFIRKYEITMGRTSKNSTLDLILGDSTTISRQHATIRYNFDAKCFELAVLGKNGVTVESTSNGTTHLYTPESPPTPLRSRDLLIMGEKRFYFLLPRAMGGQSRKRPRTEPSPAPGPLGAHPSPKTPRNPKRPHMRKSLLPSTFTRKSKAPPSRIQAALPYTSTRSTKQRTAMKKMRLSIAACRMTTGRRTDPERDMRVMEYTRDKAREGHVKGNVPAWSERVGVSRNPSGGKEEEDSITQNYNATLKTFYILVEEFPARKFRAVHEECSVMRSLQRGHRTALVGGDLSCLPPEAPRPPPLRCVRSVA</sequence>
<dbReference type="RefSeq" id="XP_002952301.1">
    <property type="nucleotide sequence ID" value="XM_002952255.1"/>
</dbReference>
<dbReference type="InterPro" id="IPR008984">
    <property type="entry name" value="SMAD_FHA_dom_sf"/>
</dbReference>
<dbReference type="AlphaFoldDB" id="D8U0T8"/>
<name>D8U0T8_VOLCA</name>
<dbReference type="CDD" id="cd22701">
    <property type="entry name" value="FHA_FKH1-like"/>
    <property type="match status" value="1"/>
</dbReference>
<gene>
    <name evidence="3" type="ORF">VOLCADRAFT_92922</name>
</gene>